<organism evidence="1 2">
    <name type="scientific">Bacillus cereus</name>
    <dbReference type="NCBI Taxonomy" id="1396"/>
    <lineage>
        <taxon>Bacteria</taxon>
        <taxon>Bacillati</taxon>
        <taxon>Bacillota</taxon>
        <taxon>Bacilli</taxon>
        <taxon>Bacillales</taxon>
        <taxon>Bacillaceae</taxon>
        <taxon>Bacillus</taxon>
        <taxon>Bacillus cereus group</taxon>
    </lineage>
</organism>
<dbReference type="EMBL" id="JACLPZ010000005">
    <property type="protein sequence ID" value="MBY0036435.1"/>
    <property type="molecule type" value="Genomic_DNA"/>
</dbReference>
<evidence type="ECO:0008006" key="3">
    <source>
        <dbReference type="Google" id="ProtNLM"/>
    </source>
</evidence>
<protein>
    <recommendedName>
        <fullName evidence="3">Phage protein</fullName>
    </recommendedName>
</protein>
<dbReference type="AlphaFoldDB" id="A0AAW4QPA2"/>
<accession>A0AAW4QPA2</accession>
<dbReference type="RefSeq" id="WP_086387185.1">
    <property type="nucleotide sequence ID" value="NZ_CP063975.1"/>
</dbReference>
<name>A0AAW4QPA2_BACCE</name>
<comment type="caution">
    <text evidence="1">The sequence shown here is derived from an EMBL/GenBank/DDBJ whole genome shotgun (WGS) entry which is preliminary data.</text>
</comment>
<evidence type="ECO:0000313" key="1">
    <source>
        <dbReference type="EMBL" id="MBY0036435.1"/>
    </source>
</evidence>
<evidence type="ECO:0000313" key="2">
    <source>
        <dbReference type="Proteomes" id="UP001197806"/>
    </source>
</evidence>
<reference evidence="1" key="1">
    <citation type="submission" date="2020-08" db="EMBL/GenBank/DDBJ databases">
        <title>Fungal Genomes of the International Space Station.</title>
        <authorList>
            <person name="Seuylemezian A."/>
            <person name="Singh N.K."/>
            <person name="Wood J."/>
            <person name="Venkateswaran K."/>
        </authorList>
    </citation>
    <scope>NUCLEOTIDE SEQUENCE</scope>
    <source>
        <strain evidence="1">I2-B2</strain>
    </source>
</reference>
<sequence length="101" mass="12225">MRWQYSHLNETPYLYPSKELRNMHRGSNGKKETNAIVNHMERHEVFNNREYKGYYRLSSEIIDDLYEDGDEVLEWGDVINDYQPIMNPKKGLQLKRKEGFR</sequence>
<gene>
    <name evidence="1" type="ORF">H7U08_07570</name>
</gene>
<proteinExistence type="predicted"/>
<dbReference type="Proteomes" id="UP001197806">
    <property type="component" value="Unassembled WGS sequence"/>
</dbReference>